<organism evidence="1">
    <name type="scientific">Anguilla anguilla</name>
    <name type="common">European freshwater eel</name>
    <name type="synonym">Muraena anguilla</name>
    <dbReference type="NCBI Taxonomy" id="7936"/>
    <lineage>
        <taxon>Eukaryota</taxon>
        <taxon>Metazoa</taxon>
        <taxon>Chordata</taxon>
        <taxon>Craniata</taxon>
        <taxon>Vertebrata</taxon>
        <taxon>Euteleostomi</taxon>
        <taxon>Actinopterygii</taxon>
        <taxon>Neopterygii</taxon>
        <taxon>Teleostei</taxon>
        <taxon>Anguilliformes</taxon>
        <taxon>Anguillidae</taxon>
        <taxon>Anguilla</taxon>
    </lineage>
</organism>
<dbReference type="EMBL" id="GBXM01007649">
    <property type="protein sequence ID" value="JAI00929.1"/>
    <property type="molecule type" value="Transcribed_RNA"/>
</dbReference>
<accession>A0A0E9XGW9</accession>
<reference evidence="1" key="2">
    <citation type="journal article" date="2015" name="Fish Shellfish Immunol.">
        <title>Early steps in the European eel (Anguilla anguilla)-Vibrio vulnificus interaction in the gills: Role of the RtxA13 toxin.</title>
        <authorList>
            <person name="Callol A."/>
            <person name="Pajuelo D."/>
            <person name="Ebbesson L."/>
            <person name="Teles M."/>
            <person name="MacKenzie S."/>
            <person name="Amaro C."/>
        </authorList>
    </citation>
    <scope>NUCLEOTIDE SEQUENCE</scope>
</reference>
<name>A0A0E9XGW9_ANGAN</name>
<reference evidence="1" key="1">
    <citation type="submission" date="2014-11" db="EMBL/GenBank/DDBJ databases">
        <authorList>
            <person name="Amaro Gonzalez C."/>
        </authorList>
    </citation>
    <scope>NUCLEOTIDE SEQUENCE</scope>
</reference>
<evidence type="ECO:0000313" key="1">
    <source>
        <dbReference type="EMBL" id="JAI00929.1"/>
    </source>
</evidence>
<proteinExistence type="predicted"/>
<sequence length="68" mass="8100">MAKLCSVRMPVDHKVHSHLVKWSHLILRREASIVKCPSLRCLINLEVSELAQVTLIWHYNYFSKFYIF</sequence>
<protein>
    <submittedName>
        <fullName evidence="1">Uncharacterized protein</fullName>
    </submittedName>
</protein>
<dbReference type="AlphaFoldDB" id="A0A0E9XGW9"/>